<dbReference type="InterPro" id="IPR022381">
    <property type="entry name" value="Uncharacterised_MG067"/>
</dbReference>
<dbReference type="HOGENOM" id="CLU_018138_0_0_14"/>
<keyword evidence="3" id="KW-1185">Reference proteome</keyword>
<gene>
    <name evidence="2" type="ORF">MCAN360_0619</name>
</gene>
<sequence length="646" mass="74393">MKKIRKILLLSPLSFVPVFFITSCKNVESESSKYKINLIEKVNKLKNDLLIAKQELNDSSFNEINTEVDNLLKSFENITLEEQNNIFLNKLISDLNFKLEGIQQLKIKNKMTSTTNNPEPLLKKDIVTQKDKDNGNNNLNINSPVLPPSFLQNLNNKKHEYPDYVKNFKKIDANIIYNEIYDRTFSIKFATKHANGNLISNDKGTGWLLDYHKYTNAPNKYKLFIATNLHVISNFSNSLDDSKNKELNYYDPVNDKVIAIGLGKSKNKPTNFEPIANKNGVQEAFKNNWIPKYYTNSKELENYDKKESILDTETSDAISAPKIVFAAFDFMRKEAIEKYQKDLKEKALSRYDWLKNQNKLEEDVLKPAYEHWLKSDMYVPISIDMAIFEVDVDLTKANSELKKWVEDAINGVDSYINRLQNTALLPNQDKEISKYMLTVDYVSAFKKYRNEKNLYNLKNIFIGGYPSDGSKTSYWMTNNPIERESETLISYNSNPVNSKTFAYPLNNYESKLEFGNNLSIADNVWRRVMASWYGNHYNINFSSLYYGASGSIAYNEFGQMIGIYDAVTSSVTPGDLLQWSGIAPFIQSDDIESATGDTLYAYNLIDGTDQTKFKNQKNSFRQNLRILYPNGFEDGNNKTKLFENGF</sequence>
<evidence type="ECO:0000313" key="2">
    <source>
        <dbReference type="EMBL" id="BAP39699.1"/>
    </source>
</evidence>
<dbReference type="Proteomes" id="UP000031641">
    <property type="component" value="Chromosome"/>
</dbReference>
<dbReference type="AlphaFoldDB" id="A0A077LC70"/>
<dbReference type="KEGG" id="mcan:MCAN360_0619"/>
<dbReference type="NCBIfam" id="NF045841">
    <property type="entry name" value="Ig_SerProt_MIP"/>
    <property type="match status" value="1"/>
</dbReference>
<organism evidence="2 3">
    <name type="scientific">Metamycoplasma canadense</name>
    <dbReference type="NCBI Taxonomy" id="29554"/>
    <lineage>
        <taxon>Bacteria</taxon>
        <taxon>Bacillati</taxon>
        <taxon>Mycoplasmatota</taxon>
        <taxon>Mycoplasmoidales</taxon>
        <taxon>Metamycoplasmataceae</taxon>
        <taxon>Metamycoplasma</taxon>
    </lineage>
</organism>
<dbReference type="EMBL" id="AP014631">
    <property type="protein sequence ID" value="BAP39699.1"/>
    <property type="molecule type" value="Genomic_DNA"/>
</dbReference>
<dbReference type="STRING" id="29554.MCAN360_0619"/>
<dbReference type="OrthoDB" id="395427at2"/>
<dbReference type="InterPro" id="IPR022382">
    <property type="entry name" value="Mycoplasma_peptidase_DUF31"/>
</dbReference>
<dbReference type="Pfam" id="PF01732">
    <property type="entry name" value="Mycop_pep_DUF31"/>
    <property type="match status" value="1"/>
</dbReference>
<dbReference type="PROSITE" id="PS51257">
    <property type="entry name" value="PROKAR_LIPOPROTEIN"/>
    <property type="match status" value="1"/>
</dbReference>
<accession>A0A077LC70</accession>
<feature type="domain" description="DUF31" evidence="1">
    <location>
        <begin position="174"/>
        <end position="565"/>
    </location>
</feature>
<dbReference type="PRINTS" id="PR00840">
    <property type="entry name" value="Y06768FAMILY"/>
</dbReference>
<evidence type="ECO:0000259" key="1">
    <source>
        <dbReference type="Pfam" id="PF01732"/>
    </source>
</evidence>
<dbReference type="RefSeq" id="WP_045434069.1">
    <property type="nucleotide sequence ID" value="NZ_AP014631.1"/>
</dbReference>
<evidence type="ECO:0000313" key="3">
    <source>
        <dbReference type="Proteomes" id="UP000031641"/>
    </source>
</evidence>
<name>A0A077LC70_9BACT</name>
<protein>
    <recommendedName>
        <fullName evidence="1">DUF31 domain-containing protein</fullName>
    </recommendedName>
</protein>
<proteinExistence type="predicted"/>
<reference evidence="3" key="1">
    <citation type="journal article" date="2014" name="Genome Announc.">
        <title>Complete Genome Sequence of Mycoplasma canadense Strain HAZ 360_1 from Bovine Mastitic Milk in Japan.</title>
        <authorList>
            <person name="Hata E."/>
        </authorList>
    </citation>
    <scope>NUCLEOTIDE SEQUENCE [LARGE SCALE GENOMIC DNA]</scope>
    <source>
        <strain evidence="3">HAZ360_1</strain>
    </source>
</reference>